<dbReference type="PANTHER" id="PTHR24637">
    <property type="entry name" value="COLLAGEN"/>
    <property type="match status" value="1"/>
</dbReference>
<name>A0ABN8QU94_9CNID</name>
<evidence type="ECO:0000313" key="3">
    <source>
        <dbReference type="EMBL" id="CAH3169628.1"/>
    </source>
</evidence>
<dbReference type="PANTHER" id="PTHR24637:SF421">
    <property type="entry name" value="CUTICLE COLLAGEN DPY-2"/>
    <property type="match status" value="1"/>
</dbReference>
<dbReference type="Proteomes" id="UP001159405">
    <property type="component" value="Unassembled WGS sequence"/>
</dbReference>
<feature type="region of interest" description="Disordered" evidence="1">
    <location>
        <begin position="82"/>
        <end position="164"/>
    </location>
</feature>
<dbReference type="Pfam" id="PF25815">
    <property type="entry name" value="CTHRC1_C"/>
    <property type="match status" value="1"/>
</dbReference>
<reference evidence="3 4" key="1">
    <citation type="submission" date="2022-05" db="EMBL/GenBank/DDBJ databases">
        <authorList>
            <consortium name="Genoscope - CEA"/>
            <person name="William W."/>
        </authorList>
    </citation>
    <scope>NUCLEOTIDE SEQUENCE [LARGE SCALE GENOMIC DNA]</scope>
</reference>
<evidence type="ECO:0000256" key="1">
    <source>
        <dbReference type="SAM" id="MobiDB-lite"/>
    </source>
</evidence>
<protein>
    <recommendedName>
        <fullName evidence="2">CTHRC1 C-terminal domain-containing protein</fullName>
    </recommendedName>
</protein>
<evidence type="ECO:0000259" key="2">
    <source>
        <dbReference type="Pfam" id="PF25815"/>
    </source>
</evidence>
<dbReference type="InterPro" id="IPR057873">
    <property type="entry name" value="CTHRC1_C"/>
</dbReference>
<dbReference type="EMBL" id="CALNXK010000151">
    <property type="protein sequence ID" value="CAH3169628.1"/>
    <property type="molecule type" value="Genomic_DNA"/>
</dbReference>
<feature type="domain" description="CTHRC1 C-terminal" evidence="2">
    <location>
        <begin position="165"/>
        <end position="298"/>
    </location>
</feature>
<feature type="compositionally biased region" description="Pro residues" evidence="1">
    <location>
        <begin position="148"/>
        <end position="157"/>
    </location>
</feature>
<evidence type="ECO:0000313" key="4">
    <source>
        <dbReference type="Proteomes" id="UP001159405"/>
    </source>
</evidence>
<feature type="compositionally biased region" description="Low complexity" evidence="1">
    <location>
        <begin position="88"/>
        <end position="100"/>
    </location>
</feature>
<organism evidence="3 4">
    <name type="scientific">Porites lobata</name>
    <dbReference type="NCBI Taxonomy" id="104759"/>
    <lineage>
        <taxon>Eukaryota</taxon>
        <taxon>Metazoa</taxon>
        <taxon>Cnidaria</taxon>
        <taxon>Anthozoa</taxon>
        <taxon>Hexacorallia</taxon>
        <taxon>Scleractinia</taxon>
        <taxon>Fungiina</taxon>
        <taxon>Poritidae</taxon>
        <taxon>Porites</taxon>
    </lineage>
</organism>
<dbReference type="Pfam" id="PF01391">
    <property type="entry name" value="Collagen"/>
    <property type="match status" value="1"/>
</dbReference>
<dbReference type="InterPro" id="IPR008160">
    <property type="entry name" value="Collagen"/>
</dbReference>
<gene>
    <name evidence="3" type="ORF">PLOB_00010207</name>
</gene>
<sequence length="306" mass="32221">MFDIVFISPILTAGQLYSDRPSVACSRSLKIPLAIMLWIVPLLLIPLCSANSKNSSNKNSQHGSCGYSPCLCAPGIPGIPGSPGPAGPAGTTGSPGNNGPEGSMGPRGVKGDEGPRGKQGLPGTKRDTGSRGPTGPLGSKGDAGPPGSQGPPGPKGPQGPSGQAVRNWKQCVFKNLNDDRDSGLVKECIFKKTSDNTGLRVYWSVHLRIYNCNSFCRRWYFTFNGAECSAPAAIDATVYMNLGAGSRINNLYRPRHVEGVCDKIHKGTVRMGFWVGNCSGYGSADAATGWKSVARIYVEEVPPPQV</sequence>
<accession>A0ABN8QU94</accession>
<keyword evidence="4" id="KW-1185">Reference proteome</keyword>
<proteinExistence type="predicted"/>
<comment type="caution">
    <text evidence="3">The sequence shown here is derived from an EMBL/GenBank/DDBJ whole genome shotgun (WGS) entry which is preliminary data.</text>
</comment>